<dbReference type="GO" id="GO:0005634">
    <property type="term" value="C:nucleus"/>
    <property type="evidence" value="ECO:0007669"/>
    <property type="project" value="UniProtKB-SubCell"/>
</dbReference>
<dbReference type="PANTHER" id="PTHR11447:SF16">
    <property type="entry name" value="P53 PROTEIN LONG FORM VARIANT 1"/>
    <property type="match status" value="1"/>
</dbReference>
<dbReference type="GO" id="GO:0006915">
    <property type="term" value="P:apoptotic process"/>
    <property type="evidence" value="ECO:0007669"/>
    <property type="project" value="UniProtKB-KW"/>
</dbReference>
<feature type="binding site" evidence="11">
    <location>
        <position position="216"/>
    </location>
    <ligand>
        <name>Zn(2+)</name>
        <dbReference type="ChEBI" id="CHEBI:29105"/>
    </ligand>
</feature>
<dbReference type="InterPro" id="IPR011615">
    <property type="entry name" value="p53_DNA-bd"/>
</dbReference>
<dbReference type="InterPro" id="IPR002117">
    <property type="entry name" value="p53_tumour_suppressor"/>
</dbReference>
<dbReference type="SUPFAM" id="SSF49417">
    <property type="entry name" value="p53-like transcription factors"/>
    <property type="match status" value="1"/>
</dbReference>
<keyword evidence="15" id="KW-1185">Reference proteome</keyword>
<comment type="similarity">
    <text evidence="2">Belongs to the p53 family.</text>
</comment>
<evidence type="ECO:0000256" key="5">
    <source>
        <dbReference type="ARBA" id="ARBA00022833"/>
    </source>
</evidence>
<dbReference type="GO" id="GO:0000981">
    <property type="term" value="F:DNA-binding transcription factor activity, RNA polymerase II-specific"/>
    <property type="evidence" value="ECO:0007669"/>
    <property type="project" value="TreeGrafter"/>
</dbReference>
<keyword evidence="6" id="KW-0805">Transcription regulation</keyword>
<feature type="binding site" evidence="11">
    <location>
        <position position="220"/>
    </location>
    <ligand>
        <name>Zn(2+)</name>
        <dbReference type="ChEBI" id="CHEBI:29105"/>
    </ligand>
</feature>
<feature type="binding site" evidence="11">
    <location>
        <position position="156"/>
    </location>
    <ligand>
        <name>Zn(2+)</name>
        <dbReference type="ChEBI" id="CHEBI:29105"/>
    </ligand>
</feature>
<reference evidence="16" key="1">
    <citation type="submission" date="2025-08" db="UniProtKB">
        <authorList>
            <consortium name="RefSeq"/>
        </authorList>
    </citation>
    <scope>IDENTIFICATION</scope>
    <source>
        <strain evidence="16">USDA-PBARC FA_bdor</strain>
        <tissue evidence="16">Whole organism</tissue>
    </source>
</reference>
<keyword evidence="5 11" id="KW-0862">Zinc</keyword>
<dbReference type="CDD" id="cd08367">
    <property type="entry name" value="P53"/>
    <property type="match status" value="1"/>
</dbReference>
<name>A0A9R1STB9_9HYME</name>
<dbReference type="PRINTS" id="PR00386">
    <property type="entry name" value="P53SUPPRESSR"/>
</dbReference>
<dbReference type="GeneID" id="105262739"/>
<evidence type="ECO:0000256" key="13">
    <source>
        <dbReference type="SAM" id="MobiDB-lite"/>
    </source>
</evidence>
<evidence type="ECO:0000256" key="8">
    <source>
        <dbReference type="ARBA" id="ARBA00023159"/>
    </source>
</evidence>
<dbReference type="GO" id="GO:0000978">
    <property type="term" value="F:RNA polymerase II cis-regulatory region sequence-specific DNA binding"/>
    <property type="evidence" value="ECO:0007669"/>
    <property type="project" value="TreeGrafter"/>
</dbReference>
<evidence type="ECO:0000256" key="6">
    <source>
        <dbReference type="ARBA" id="ARBA00023015"/>
    </source>
</evidence>
<feature type="region of interest" description="Disordered" evidence="13">
    <location>
        <begin position="258"/>
        <end position="277"/>
    </location>
</feature>
<comment type="subcellular location">
    <subcellularLocation>
        <location evidence="1">Nucleus</location>
    </subcellularLocation>
</comment>
<proteinExistence type="inferred from homology"/>
<keyword evidence="3" id="KW-0053">Apoptosis</keyword>
<keyword evidence="7" id="KW-0238">DNA-binding</keyword>
<dbReference type="Pfam" id="PF00870">
    <property type="entry name" value="P53"/>
    <property type="match status" value="1"/>
</dbReference>
<dbReference type="AlphaFoldDB" id="A0A9R1STB9"/>
<evidence type="ECO:0000256" key="11">
    <source>
        <dbReference type="PIRSR" id="PIRSR602117-1"/>
    </source>
</evidence>
<dbReference type="InterPro" id="IPR012346">
    <property type="entry name" value="p53/RUNT-type_TF_DNA-bd_sf"/>
</dbReference>
<evidence type="ECO:0000313" key="15">
    <source>
        <dbReference type="Proteomes" id="UP000694866"/>
    </source>
</evidence>
<evidence type="ECO:0000256" key="2">
    <source>
        <dbReference type="ARBA" id="ARBA00006167"/>
    </source>
</evidence>
<evidence type="ECO:0000256" key="3">
    <source>
        <dbReference type="ARBA" id="ARBA00022703"/>
    </source>
</evidence>
<keyword evidence="9" id="KW-0804">Transcription</keyword>
<protein>
    <submittedName>
        <fullName evidence="16">Cellular tumor antigen p53</fullName>
    </submittedName>
</protein>
<dbReference type="CTD" id="2768677"/>
<keyword evidence="10" id="KW-0539">Nucleus</keyword>
<comment type="cofactor">
    <cofactor evidence="11">
        <name>Zn(2+)</name>
        <dbReference type="ChEBI" id="CHEBI:29105"/>
    </cofactor>
    <text evidence="11">Binds 1 zinc ion per subunit.</text>
</comment>
<evidence type="ECO:0000256" key="10">
    <source>
        <dbReference type="ARBA" id="ARBA00023242"/>
    </source>
</evidence>
<sequence>MGPTVLSSSQESALYDEGVFKEIQKHVDIDNLPNLEEDELVERKYDLTRQGSIVNNFQMSTMGNIPYHLSTQMNMNIPIKEEFPGEFNFDLLLNSQGAGKNCVFSQELRKVFINMEQTLPLKFKWDPPVDGLWLRTTMVFSMDQYRTDPVVRCHNHMATNSVSNQNIAEHVLRHVVRCTHLDSIYEEISGHMSVSVPLGTPQPGCRYVPLGFQFFCKNSCSSGMNRRPTELVFTLENHQRQVLGRRILPVRVCSCPKRDKDKEEQESGDSIAPMPGKKRKFPLGSQQVVHAHCPPGKKPMLSQVSASNYDGREYNLSIRIPGRENAQAILNYAFDRLAGDAVKSGAYQQLAPYMEVLLKKINQLK</sequence>
<dbReference type="OrthoDB" id="5915660at2759"/>
<gene>
    <name evidence="16" type="primary">LOC105262739</name>
</gene>
<dbReference type="PANTHER" id="PTHR11447">
    <property type="entry name" value="CELLULAR TUMOR ANTIGEN P53"/>
    <property type="match status" value="1"/>
</dbReference>
<dbReference type="InterPro" id="IPR008967">
    <property type="entry name" value="p53-like_TF_DNA-bd_sf"/>
</dbReference>
<evidence type="ECO:0000256" key="7">
    <source>
        <dbReference type="ARBA" id="ARBA00023125"/>
    </source>
</evidence>
<evidence type="ECO:0000259" key="14">
    <source>
        <dbReference type="Pfam" id="PF00870"/>
    </source>
</evidence>
<organism evidence="15 16">
    <name type="scientific">Fopius arisanus</name>
    <dbReference type="NCBI Taxonomy" id="64838"/>
    <lineage>
        <taxon>Eukaryota</taxon>
        <taxon>Metazoa</taxon>
        <taxon>Ecdysozoa</taxon>
        <taxon>Arthropoda</taxon>
        <taxon>Hexapoda</taxon>
        <taxon>Insecta</taxon>
        <taxon>Pterygota</taxon>
        <taxon>Neoptera</taxon>
        <taxon>Endopterygota</taxon>
        <taxon>Hymenoptera</taxon>
        <taxon>Apocrita</taxon>
        <taxon>Ichneumonoidea</taxon>
        <taxon>Braconidae</taxon>
        <taxon>Opiinae</taxon>
        <taxon>Fopius</taxon>
    </lineage>
</organism>
<dbReference type="RefSeq" id="XP_011296775.1">
    <property type="nucleotide sequence ID" value="XM_011298473.1"/>
</dbReference>
<keyword evidence="8" id="KW-0010">Activator</keyword>
<dbReference type="Gene3D" id="2.60.40.720">
    <property type="match status" value="1"/>
</dbReference>
<dbReference type="KEGG" id="fas:105262739"/>
<accession>A0A9R1STB9</accession>
<feature type="domain" description="p53 DNA-binding" evidence="14">
    <location>
        <begin position="80"/>
        <end position="266"/>
    </location>
</feature>
<evidence type="ECO:0000256" key="4">
    <source>
        <dbReference type="ARBA" id="ARBA00022723"/>
    </source>
</evidence>
<feature type="binding site" evidence="11">
    <location>
        <position position="153"/>
    </location>
    <ligand>
        <name>Zn(2+)</name>
        <dbReference type="ChEBI" id="CHEBI:29105"/>
    </ligand>
</feature>
<keyword evidence="4 11" id="KW-0479">Metal-binding</keyword>
<feature type="site" description="Interaction with DNA" evidence="12">
    <location>
        <position position="100"/>
    </location>
</feature>
<dbReference type="Proteomes" id="UP000694866">
    <property type="component" value="Unplaced"/>
</dbReference>
<evidence type="ECO:0000256" key="12">
    <source>
        <dbReference type="PIRSR" id="PIRSR602117-2"/>
    </source>
</evidence>
<evidence type="ECO:0000256" key="1">
    <source>
        <dbReference type="ARBA" id="ARBA00004123"/>
    </source>
</evidence>
<evidence type="ECO:0000313" key="16">
    <source>
        <dbReference type="RefSeq" id="XP_011296775.1"/>
    </source>
</evidence>
<evidence type="ECO:0000256" key="9">
    <source>
        <dbReference type="ARBA" id="ARBA00023163"/>
    </source>
</evidence>
<dbReference type="GO" id="GO:0046872">
    <property type="term" value="F:metal ion binding"/>
    <property type="evidence" value="ECO:0007669"/>
    <property type="project" value="UniProtKB-KW"/>
</dbReference>